<evidence type="ECO:0000313" key="7">
    <source>
        <dbReference type="EMBL" id="BBD72993.1"/>
    </source>
</evidence>
<keyword evidence="9" id="KW-1185">Reference proteome</keyword>
<reference evidence="9" key="2">
    <citation type="submission" date="2018-04" db="EMBL/GenBank/DDBJ databases">
        <title>Complete genome sequence of Sulfodiicoccus acidiphilus strain HS-1.</title>
        <authorList>
            <person name="Sakai H.D."/>
            <person name="Kurosawa N."/>
        </authorList>
    </citation>
    <scope>NUCLEOTIDE SEQUENCE [LARGE SCALE GENOMIC DNA]</scope>
    <source>
        <strain evidence="9">HS-1</strain>
    </source>
</reference>
<evidence type="ECO:0000256" key="4">
    <source>
        <dbReference type="ARBA" id="ARBA00022840"/>
    </source>
</evidence>
<dbReference type="RefSeq" id="WP_126450179.1">
    <property type="nucleotide sequence ID" value="NZ_AP018553.1"/>
</dbReference>
<dbReference type="GO" id="GO:0004788">
    <property type="term" value="F:thiamine diphosphokinase activity"/>
    <property type="evidence" value="ECO:0007669"/>
    <property type="project" value="InterPro"/>
</dbReference>
<dbReference type="Gene3D" id="3.40.50.10240">
    <property type="entry name" value="Thiamin pyrophosphokinase, catalytic domain"/>
    <property type="match status" value="1"/>
</dbReference>
<keyword evidence="5" id="KW-0460">Magnesium</keyword>
<evidence type="ECO:0000256" key="3">
    <source>
        <dbReference type="ARBA" id="ARBA00022777"/>
    </source>
</evidence>
<name>A0A348B491_9CREN</name>
<dbReference type="GO" id="GO:0003848">
    <property type="term" value="F:2-amino-4-hydroxy-6-hydroxymethyldihydropteridine diphosphokinase activity"/>
    <property type="evidence" value="ECO:0007669"/>
    <property type="project" value="UniProtKB-UniRule"/>
</dbReference>
<evidence type="ECO:0000313" key="8">
    <source>
        <dbReference type="EMBL" id="GGT87498.1"/>
    </source>
</evidence>
<keyword evidence="2 5" id="KW-0547">Nucleotide-binding</keyword>
<dbReference type="EMBL" id="AP018553">
    <property type="protein sequence ID" value="BBD72993.1"/>
    <property type="molecule type" value="Genomic_DNA"/>
</dbReference>
<dbReference type="GO" id="GO:0016301">
    <property type="term" value="F:kinase activity"/>
    <property type="evidence" value="ECO:0007669"/>
    <property type="project" value="UniProtKB-KW"/>
</dbReference>
<reference evidence="8" key="1">
    <citation type="journal article" date="2014" name="Int. J. Syst. Evol. Microbiol.">
        <title>Complete genome sequence of Corynebacterium casei LMG S-19264T (=DSM 44701T), isolated from a smear-ripened cheese.</title>
        <authorList>
            <consortium name="US DOE Joint Genome Institute (JGI-PGF)"/>
            <person name="Walter F."/>
            <person name="Albersmeier A."/>
            <person name="Kalinowski J."/>
            <person name="Ruckert C."/>
        </authorList>
    </citation>
    <scope>NUCLEOTIDE SEQUENCE</scope>
    <source>
        <strain evidence="8">JCM 31740</strain>
    </source>
</reference>
<dbReference type="HAMAP" id="MF_02131">
    <property type="entry name" value="HMPDK_arch"/>
    <property type="match status" value="1"/>
</dbReference>
<dbReference type="InterPro" id="IPR027510">
    <property type="entry name" value="HMPDK_MptE"/>
</dbReference>
<evidence type="ECO:0000256" key="2">
    <source>
        <dbReference type="ARBA" id="ARBA00022741"/>
    </source>
</evidence>
<dbReference type="Pfam" id="PF01973">
    <property type="entry name" value="MptE-like"/>
    <property type="match status" value="1"/>
</dbReference>
<evidence type="ECO:0000313" key="9">
    <source>
        <dbReference type="Proteomes" id="UP000276741"/>
    </source>
</evidence>
<dbReference type="InterPro" id="IPR036759">
    <property type="entry name" value="TPK_catalytic_sf"/>
</dbReference>
<comment type="function">
    <text evidence="5">Catalyzes the transfer of diphosphate from ATP to 6-hydroxymethyl-7,8-dihydropterin (6-HMD), leading to 6-hydroxymethyl-7,8-dihydropterin diphosphate (6-HMDP).</text>
</comment>
<dbReference type="InterPro" id="IPR002826">
    <property type="entry name" value="MptE-like"/>
</dbReference>
<keyword evidence="1 5" id="KW-0808">Transferase</keyword>
<dbReference type="EC" id="2.7.6.3" evidence="5"/>
<dbReference type="GO" id="GO:0009229">
    <property type="term" value="P:thiamine diphosphate biosynthetic process"/>
    <property type="evidence" value="ECO:0007669"/>
    <property type="project" value="InterPro"/>
</dbReference>
<protein>
    <recommendedName>
        <fullName evidence="5">6-hydroxymethyl-7,8-dihydropterin pyrophosphokinase</fullName>
        <shortName evidence="5">HPPK</shortName>
        <ecNumber evidence="5">2.7.6.3</ecNumber>
    </recommendedName>
    <alternativeName>
        <fullName evidence="5">2-amino-4-hydroxy-6-hydroxymethyldihydropteridine pyrophosphokinase</fullName>
    </alternativeName>
    <alternativeName>
        <fullName evidence="5">6-hydroxymethyl-7,8-dihydropterin diphosphokinase</fullName>
        <shortName evidence="5">6-HMPDK</shortName>
    </alternativeName>
    <alternativeName>
        <fullName evidence="5">7,8-dihydro-6-hydroxymethylpterin diphosphokinase</fullName>
    </alternativeName>
    <alternativeName>
        <fullName evidence="5">7,8-dihydro-6-hydroxymethylpterin pyrophosphokinase</fullName>
        <shortName evidence="5">PPPK</shortName>
    </alternativeName>
</protein>
<sequence length="202" mass="22026">MMGYTELADYSSASLLNSMLHDDLSEDLVDMLKGRTVAVVGAGPSLTSVSHFSEERVIAADGASRYLMEKGITPDVVVTDLDGISEVFPTFYVVHAHGDNFHLLWRVGLMKKVVGTCQVAPFGRLKVFGGFTDGDRAVALALAAGAMKVRLYGMDFDSELTGKYSKPTLQDDIPSSPTKRAKLKIAKWVVEELMQDGLRHKV</sequence>
<dbReference type="PANTHER" id="PTHR39648">
    <property type="entry name" value="6-HYDROXYMETHYL-7,8-DIHYDROPTERIN PYROPHOSPHOKINASE"/>
    <property type="match status" value="1"/>
</dbReference>
<organism evidence="7 9">
    <name type="scientific">Sulfodiicoccus acidiphilus</name>
    <dbReference type="NCBI Taxonomy" id="1670455"/>
    <lineage>
        <taxon>Archaea</taxon>
        <taxon>Thermoproteota</taxon>
        <taxon>Thermoprotei</taxon>
        <taxon>Sulfolobales</taxon>
        <taxon>Sulfolobaceae</taxon>
        <taxon>Sulfodiicoccus</taxon>
    </lineage>
</organism>
<dbReference type="GeneID" id="38666899"/>
<dbReference type="KEGG" id="sacd:HS1genome_1382"/>
<accession>A0A348B491</accession>
<keyword evidence="3 5" id="KW-0418">Kinase</keyword>
<dbReference type="Proteomes" id="UP000276741">
    <property type="component" value="Chromosome"/>
</dbReference>
<evidence type="ECO:0000259" key="6">
    <source>
        <dbReference type="Pfam" id="PF01973"/>
    </source>
</evidence>
<reference evidence="8" key="4">
    <citation type="submission" date="2020-09" db="EMBL/GenBank/DDBJ databases">
        <authorList>
            <person name="Sun Q."/>
            <person name="Ohkuma M."/>
        </authorList>
    </citation>
    <scope>NUCLEOTIDE SEQUENCE</scope>
    <source>
        <strain evidence="8">JCM 31740</strain>
    </source>
</reference>
<dbReference type="SUPFAM" id="SSF63999">
    <property type="entry name" value="Thiamin pyrophosphokinase, catalytic domain"/>
    <property type="match status" value="1"/>
</dbReference>
<comment type="catalytic activity">
    <reaction evidence="5">
        <text>6-hydroxymethyl-7,8-dihydropterin + ATP = (7,8-dihydropterin-6-yl)methyl diphosphate + AMP + H(+)</text>
        <dbReference type="Rhea" id="RHEA:11412"/>
        <dbReference type="ChEBI" id="CHEBI:15378"/>
        <dbReference type="ChEBI" id="CHEBI:30616"/>
        <dbReference type="ChEBI" id="CHEBI:44841"/>
        <dbReference type="ChEBI" id="CHEBI:72950"/>
        <dbReference type="ChEBI" id="CHEBI:456215"/>
        <dbReference type="EC" id="2.7.6.3"/>
    </reaction>
</comment>
<dbReference type="GO" id="GO:0000287">
    <property type="term" value="F:magnesium ion binding"/>
    <property type="evidence" value="ECO:0007669"/>
    <property type="project" value="UniProtKB-UniRule"/>
</dbReference>
<proteinExistence type="inferred from homology"/>
<dbReference type="AlphaFoldDB" id="A0A348B491"/>
<dbReference type="PANTHER" id="PTHR39648:SF1">
    <property type="entry name" value="6-HYDROXYMETHYL-7,8-DIHYDROPTERIN PYROPHOSPHOKINASE"/>
    <property type="match status" value="1"/>
</dbReference>
<evidence type="ECO:0000256" key="1">
    <source>
        <dbReference type="ARBA" id="ARBA00022679"/>
    </source>
</evidence>
<evidence type="ECO:0000256" key="5">
    <source>
        <dbReference type="HAMAP-Rule" id="MF_02131"/>
    </source>
</evidence>
<reference evidence="7" key="3">
    <citation type="journal article" date="2019" name="BMC Res. Notes">
        <title>Complete genome sequence of the Sulfodiicoccus acidiphilus strain HS-1T, the first crenarchaeon that lacks polB3, isolated from an acidic hot spring in Ohwaku-dani, Hakone, Japan.</title>
        <authorList>
            <person name="Sakai H.D."/>
            <person name="Kurosawa N."/>
        </authorList>
    </citation>
    <scope>NUCLEOTIDE SEQUENCE</scope>
    <source>
        <strain evidence="7">HS-1</strain>
    </source>
</reference>
<gene>
    <name evidence="5" type="primary">mptE</name>
    <name evidence="8" type="ORF">GCM10007116_01750</name>
    <name evidence="7" type="ORF">HS1genome_1382</name>
</gene>
<dbReference type="EMBL" id="BMQS01000002">
    <property type="protein sequence ID" value="GGT87498.1"/>
    <property type="molecule type" value="Genomic_DNA"/>
</dbReference>
<comment type="cofactor">
    <cofactor evidence="5">
        <name>Mg(2+)</name>
        <dbReference type="ChEBI" id="CHEBI:18420"/>
    </cofactor>
</comment>
<comment type="similarity">
    <text evidence="5">Belongs to the archaeal 6-HMPDK family.</text>
</comment>
<dbReference type="Proteomes" id="UP000616143">
    <property type="component" value="Unassembled WGS sequence"/>
</dbReference>
<keyword evidence="4 5" id="KW-0067">ATP-binding</keyword>
<feature type="domain" description="6-hydroxymethylpterin diphosphokinase MptE-like" evidence="6">
    <location>
        <begin position="17"/>
        <end position="157"/>
    </location>
</feature>
<dbReference type="GO" id="GO:0005524">
    <property type="term" value="F:ATP binding"/>
    <property type="evidence" value="ECO:0007669"/>
    <property type="project" value="UniProtKB-UniRule"/>
</dbReference>